<evidence type="ECO:0000313" key="3">
    <source>
        <dbReference type="Proteomes" id="UP000703269"/>
    </source>
</evidence>
<dbReference type="EMBL" id="BPQB01000060">
    <property type="protein sequence ID" value="GJE96478.1"/>
    <property type="molecule type" value="Genomic_DNA"/>
</dbReference>
<accession>A0A9P3LIS3</accession>
<proteinExistence type="predicted"/>
<dbReference type="Proteomes" id="UP000703269">
    <property type="component" value="Unassembled WGS sequence"/>
</dbReference>
<organism evidence="2 3">
    <name type="scientific">Phanerochaete sordida</name>
    <dbReference type="NCBI Taxonomy" id="48140"/>
    <lineage>
        <taxon>Eukaryota</taxon>
        <taxon>Fungi</taxon>
        <taxon>Dikarya</taxon>
        <taxon>Basidiomycota</taxon>
        <taxon>Agaricomycotina</taxon>
        <taxon>Agaricomycetes</taxon>
        <taxon>Polyporales</taxon>
        <taxon>Phanerochaetaceae</taxon>
        <taxon>Phanerochaete</taxon>
    </lineage>
</organism>
<reference evidence="2 3" key="1">
    <citation type="submission" date="2021-08" db="EMBL/GenBank/DDBJ databases">
        <title>Draft Genome Sequence of Phanerochaete sordida strain YK-624.</title>
        <authorList>
            <person name="Mori T."/>
            <person name="Dohra H."/>
            <person name="Suzuki T."/>
            <person name="Kawagishi H."/>
            <person name="Hirai H."/>
        </authorList>
    </citation>
    <scope>NUCLEOTIDE SEQUENCE [LARGE SCALE GENOMIC DNA]</scope>
    <source>
        <strain evidence="2 3">YK-624</strain>
    </source>
</reference>
<name>A0A9P3LIS3_9APHY</name>
<feature type="compositionally biased region" description="Low complexity" evidence="1">
    <location>
        <begin position="10"/>
        <end position="22"/>
    </location>
</feature>
<comment type="caution">
    <text evidence="2">The sequence shown here is derived from an EMBL/GenBank/DDBJ whole genome shotgun (WGS) entry which is preliminary data.</text>
</comment>
<sequence length="247" mass="27806">MPLPPPPSRPNLGLPSRPAPQEAQEEEPPPESQIGPQDGFQLTVYHLESTAPQSAADHLRKILHRVCDKLPPSSARNEIFGALIVRQADVRKPYDYAFLLLDPEKVKSPRPDILQELRGCITEEEPSVLVSWRVAQGVDKSRRATFNVDSREQAEELMKKLDEWCANRGFRVLSRYPSDYTGRWRLVYDFARHADLDAIASSPPVIDHLMYYPTTSRLVQPLYCRRPGNGPPGPSLIICALAMTDEG</sequence>
<gene>
    <name evidence="2" type="ORF">PsYK624_126750</name>
</gene>
<evidence type="ECO:0000313" key="2">
    <source>
        <dbReference type="EMBL" id="GJE96478.1"/>
    </source>
</evidence>
<feature type="region of interest" description="Disordered" evidence="1">
    <location>
        <begin position="1"/>
        <end position="37"/>
    </location>
</feature>
<keyword evidence="3" id="KW-1185">Reference proteome</keyword>
<dbReference type="AlphaFoldDB" id="A0A9P3LIS3"/>
<protein>
    <submittedName>
        <fullName evidence="2">Uncharacterized protein</fullName>
    </submittedName>
</protein>
<evidence type="ECO:0000256" key="1">
    <source>
        <dbReference type="SAM" id="MobiDB-lite"/>
    </source>
</evidence>
<dbReference type="OrthoDB" id="2940018at2759"/>